<dbReference type="PANTHER" id="PTHR45614">
    <property type="entry name" value="MYB PROTEIN-RELATED"/>
    <property type="match status" value="1"/>
</dbReference>
<evidence type="ECO:0000313" key="3">
    <source>
        <dbReference type="Proteomes" id="UP000222056"/>
    </source>
</evidence>
<sequence length="386" mass="41594">MPPRWSPEEDRVLRRLYGQGAPLRAIAEQVGRSQDAVSERRRTLGIAPRPRQRPWSPAEDELLRAGTALGLQATAIAARLRRPAEQVRRRRVLVGSGRAPRAFSAAEDDAIAACWTAGGDVEALAVALGRSAGSLRLRARKLGLHRPPARPRWQPYEDAAVRDGYERGLTCAQIAAELSGRIATAVAARAAKLGLATYARAWTAREDRDLRQLARDGIELERAAHLLARTPEALRARARKLGIPAPRSARTGRGRPWSAREDELLRLHAALNPAALAELVDRSPEAITQRLRRLGLRAGAERSPHHPVPARRGLTPGERTAVARELRAGGPGRQLALARRLGLRPAALRGATRQAASTDAPGVPASVGAPGAAPRLTAAPPRARAR</sequence>
<reference evidence="3" key="1">
    <citation type="submission" date="2016-10" db="EMBL/GenBank/DDBJ databases">
        <authorList>
            <person name="Varghese N."/>
            <person name="Submissions S."/>
        </authorList>
    </citation>
    <scope>NUCLEOTIDE SEQUENCE [LARGE SCALE GENOMIC DNA]</scope>
    <source>
        <strain evidence="3">ATCC 35263</strain>
    </source>
</reference>
<dbReference type="GO" id="GO:0000981">
    <property type="term" value="F:DNA-binding transcription factor activity, RNA polymerase II-specific"/>
    <property type="evidence" value="ECO:0007669"/>
    <property type="project" value="TreeGrafter"/>
</dbReference>
<dbReference type="InterPro" id="IPR050560">
    <property type="entry name" value="MYB_TF"/>
</dbReference>
<dbReference type="Gene3D" id="1.10.10.60">
    <property type="entry name" value="Homeodomain-like"/>
    <property type="match status" value="1"/>
</dbReference>
<dbReference type="EMBL" id="FNWJ01000001">
    <property type="protein sequence ID" value="SEH10463.1"/>
    <property type="molecule type" value="Genomic_DNA"/>
</dbReference>
<dbReference type="GO" id="GO:0000978">
    <property type="term" value="F:RNA polymerase II cis-regulatory region sequence-specific DNA binding"/>
    <property type="evidence" value="ECO:0007669"/>
    <property type="project" value="TreeGrafter"/>
</dbReference>
<dbReference type="AlphaFoldDB" id="A0A1H6FKU4"/>
<evidence type="ECO:0000256" key="1">
    <source>
        <dbReference type="SAM" id="MobiDB-lite"/>
    </source>
</evidence>
<keyword evidence="3" id="KW-1185">Reference proteome</keyword>
<dbReference type="OrthoDB" id="3540762at2"/>
<dbReference type="RefSeq" id="WP_093115608.1">
    <property type="nucleotide sequence ID" value="NZ_FNWJ01000001.1"/>
</dbReference>
<protein>
    <submittedName>
        <fullName evidence="2">Myb-like DNA-binding domain-containing protein</fullName>
    </submittedName>
</protein>
<gene>
    <name evidence="2" type="ORF">SAMN02745716_0317</name>
</gene>
<feature type="compositionally biased region" description="Low complexity" evidence="1">
    <location>
        <begin position="360"/>
        <end position="386"/>
    </location>
</feature>
<accession>A0A1H6FKU4</accession>
<keyword evidence="2" id="KW-0238">DNA-binding</keyword>
<dbReference type="STRING" id="29539.SAMN02745716_0317"/>
<dbReference type="Pfam" id="PF13921">
    <property type="entry name" value="Myb_DNA-bind_6"/>
    <property type="match status" value="1"/>
</dbReference>
<name>A0A1H6FKU4_THEAL</name>
<dbReference type="Proteomes" id="UP000222056">
    <property type="component" value="Unassembled WGS sequence"/>
</dbReference>
<proteinExistence type="predicted"/>
<dbReference type="PANTHER" id="PTHR45614:SF150">
    <property type="entry name" value="MYB-LIKE DNA-BINDING DOMAIN CONTAINING PROTEIN, EXPRESSED"/>
    <property type="match status" value="1"/>
</dbReference>
<feature type="region of interest" description="Disordered" evidence="1">
    <location>
        <begin position="296"/>
        <end position="318"/>
    </location>
</feature>
<feature type="region of interest" description="Disordered" evidence="1">
    <location>
        <begin position="349"/>
        <end position="386"/>
    </location>
</feature>
<organism evidence="2 3">
    <name type="scientific">Thermoleophilum album</name>
    <dbReference type="NCBI Taxonomy" id="29539"/>
    <lineage>
        <taxon>Bacteria</taxon>
        <taxon>Bacillati</taxon>
        <taxon>Actinomycetota</taxon>
        <taxon>Thermoleophilia</taxon>
        <taxon>Thermoleophilales</taxon>
        <taxon>Thermoleophilaceae</taxon>
        <taxon>Thermoleophilum</taxon>
    </lineage>
</organism>
<evidence type="ECO:0000313" key="2">
    <source>
        <dbReference type="EMBL" id="SEH10463.1"/>
    </source>
</evidence>